<evidence type="ECO:0000313" key="1">
    <source>
        <dbReference type="EMBL" id="KAG0427630.1"/>
    </source>
</evidence>
<dbReference type="EMBL" id="JABSTQ010009606">
    <property type="protein sequence ID" value="KAG0427630.1"/>
    <property type="molecule type" value="Genomic_DNA"/>
</dbReference>
<dbReference type="Proteomes" id="UP000805193">
    <property type="component" value="Unassembled WGS sequence"/>
</dbReference>
<organism evidence="1 2">
    <name type="scientific">Ixodes persulcatus</name>
    <name type="common">Taiga tick</name>
    <dbReference type="NCBI Taxonomy" id="34615"/>
    <lineage>
        <taxon>Eukaryota</taxon>
        <taxon>Metazoa</taxon>
        <taxon>Ecdysozoa</taxon>
        <taxon>Arthropoda</taxon>
        <taxon>Chelicerata</taxon>
        <taxon>Arachnida</taxon>
        <taxon>Acari</taxon>
        <taxon>Parasitiformes</taxon>
        <taxon>Ixodida</taxon>
        <taxon>Ixodoidea</taxon>
        <taxon>Ixodidae</taxon>
        <taxon>Ixodinae</taxon>
        <taxon>Ixodes</taxon>
    </lineage>
</organism>
<protein>
    <submittedName>
        <fullName evidence="1">Uncharacterized protein</fullName>
    </submittedName>
</protein>
<evidence type="ECO:0000313" key="2">
    <source>
        <dbReference type="Proteomes" id="UP000805193"/>
    </source>
</evidence>
<proteinExistence type="predicted"/>
<keyword evidence="2" id="KW-1185">Reference proteome</keyword>
<name>A0AC60Q314_IXOPE</name>
<sequence length="206" mass="23726">MEIQLKLAELNAHSGVRAGQGERDPEIERGEALKHYSKMLHGGIPKFPPDAEVPVWFETVECLFQRYTVPVEIQAHLVYPVIATRTAYLCASMKDSEFTFGHLRSVVLTELRLSAEEYRERFTAAPRRRDEKWKQFATRTSSYLQYYLKAKGVTEFSQQSSLLVADRMKESMGQSTRGYNTLREGKDWLKGGRKDQLAKNVKKVDF</sequence>
<reference evidence="1 2" key="1">
    <citation type="journal article" date="2020" name="Cell">
        <title>Large-Scale Comparative Analyses of Tick Genomes Elucidate Their Genetic Diversity and Vector Capacities.</title>
        <authorList>
            <consortium name="Tick Genome and Microbiome Consortium (TIGMIC)"/>
            <person name="Jia N."/>
            <person name="Wang J."/>
            <person name="Shi W."/>
            <person name="Du L."/>
            <person name="Sun Y."/>
            <person name="Zhan W."/>
            <person name="Jiang J.F."/>
            <person name="Wang Q."/>
            <person name="Zhang B."/>
            <person name="Ji P."/>
            <person name="Bell-Sakyi L."/>
            <person name="Cui X.M."/>
            <person name="Yuan T.T."/>
            <person name="Jiang B.G."/>
            <person name="Yang W.F."/>
            <person name="Lam T.T."/>
            <person name="Chang Q.C."/>
            <person name="Ding S.J."/>
            <person name="Wang X.J."/>
            <person name="Zhu J.G."/>
            <person name="Ruan X.D."/>
            <person name="Zhao L."/>
            <person name="Wei J.T."/>
            <person name="Ye R.Z."/>
            <person name="Que T.C."/>
            <person name="Du C.H."/>
            <person name="Zhou Y.H."/>
            <person name="Cheng J.X."/>
            <person name="Dai P.F."/>
            <person name="Guo W.B."/>
            <person name="Han X.H."/>
            <person name="Huang E.J."/>
            <person name="Li L.F."/>
            <person name="Wei W."/>
            <person name="Gao Y.C."/>
            <person name="Liu J.Z."/>
            <person name="Shao H.Z."/>
            <person name="Wang X."/>
            <person name="Wang C.C."/>
            <person name="Yang T.C."/>
            <person name="Huo Q.B."/>
            <person name="Li W."/>
            <person name="Chen H.Y."/>
            <person name="Chen S.E."/>
            <person name="Zhou L.G."/>
            <person name="Ni X.B."/>
            <person name="Tian J.H."/>
            <person name="Sheng Y."/>
            <person name="Liu T."/>
            <person name="Pan Y.S."/>
            <person name="Xia L.Y."/>
            <person name="Li J."/>
            <person name="Zhao F."/>
            <person name="Cao W.C."/>
        </authorList>
    </citation>
    <scope>NUCLEOTIDE SEQUENCE [LARGE SCALE GENOMIC DNA]</scope>
    <source>
        <strain evidence="1">Iper-2018</strain>
    </source>
</reference>
<accession>A0AC60Q314</accession>
<gene>
    <name evidence="1" type="ORF">HPB47_025328</name>
</gene>
<comment type="caution">
    <text evidence="1">The sequence shown here is derived from an EMBL/GenBank/DDBJ whole genome shotgun (WGS) entry which is preliminary data.</text>
</comment>